<protein>
    <submittedName>
        <fullName evidence="2">CHK kinase-like domain-containing protein</fullName>
    </submittedName>
</protein>
<reference evidence="2" key="1">
    <citation type="submission" date="2022-11" db="UniProtKB">
        <authorList>
            <consortium name="WormBaseParasite"/>
        </authorList>
    </citation>
    <scope>IDENTIFICATION</scope>
</reference>
<dbReference type="InterPro" id="IPR004119">
    <property type="entry name" value="EcKL"/>
</dbReference>
<sequence length="204" mass="23050">MQSKQCYGSGECLYFNGRSGWSRGSPSVIQGMTEQQVEGLIRCIAEIHAISLSIPNSQEVLEQLKWNCTLDQEDGQTKNSVMENLLKLPVDYFKRNKEALLKVVSQNEIMIYEVHKHFNTPAVLCHGDFWANNIIFSFQDENTKEIGSEVYALLDWQFAHPSTGLIDVLRCILIGVNASVKLRCLEGWIELYFKSSVLAAKNSA</sequence>
<name>A0A915E749_9BILA</name>
<proteinExistence type="predicted"/>
<dbReference type="SUPFAM" id="SSF56112">
    <property type="entry name" value="Protein kinase-like (PK-like)"/>
    <property type="match status" value="1"/>
</dbReference>
<dbReference type="Pfam" id="PF02958">
    <property type="entry name" value="EcKL"/>
    <property type="match status" value="1"/>
</dbReference>
<dbReference type="AlphaFoldDB" id="A0A915E749"/>
<dbReference type="PANTHER" id="PTHR23020:SF41">
    <property type="entry name" value="AMINOGLYCOSIDE PHOSPHOTRANSFERASE DOMAIN-CONTAINING PROTEIN"/>
    <property type="match status" value="1"/>
</dbReference>
<evidence type="ECO:0000313" key="1">
    <source>
        <dbReference type="Proteomes" id="UP000887574"/>
    </source>
</evidence>
<evidence type="ECO:0000313" key="2">
    <source>
        <dbReference type="WBParaSite" id="jg3549"/>
    </source>
</evidence>
<dbReference type="WBParaSite" id="jg3549">
    <property type="protein sequence ID" value="jg3549"/>
    <property type="gene ID" value="jg3549"/>
</dbReference>
<dbReference type="Gene3D" id="3.90.1200.10">
    <property type="match status" value="1"/>
</dbReference>
<dbReference type="Proteomes" id="UP000887574">
    <property type="component" value="Unplaced"/>
</dbReference>
<organism evidence="1 2">
    <name type="scientific">Ditylenchus dipsaci</name>
    <dbReference type="NCBI Taxonomy" id="166011"/>
    <lineage>
        <taxon>Eukaryota</taxon>
        <taxon>Metazoa</taxon>
        <taxon>Ecdysozoa</taxon>
        <taxon>Nematoda</taxon>
        <taxon>Chromadorea</taxon>
        <taxon>Rhabditida</taxon>
        <taxon>Tylenchina</taxon>
        <taxon>Tylenchomorpha</taxon>
        <taxon>Sphaerularioidea</taxon>
        <taxon>Anguinidae</taxon>
        <taxon>Anguininae</taxon>
        <taxon>Ditylenchus</taxon>
    </lineage>
</organism>
<dbReference type="PANTHER" id="PTHR23020">
    <property type="entry name" value="UNCHARACTERIZED NUCLEAR HORMONE RECEPTOR-RELATED"/>
    <property type="match status" value="1"/>
</dbReference>
<accession>A0A915E749</accession>
<dbReference type="InterPro" id="IPR052961">
    <property type="entry name" value="Oxido-Kinase-like_Enzymes"/>
</dbReference>
<dbReference type="InterPro" id="IPR011009">
    <property type="entry name" value="Kinase-like_dom_sf"/>
</dbReference>
<keyword evidence="1" id="KW-1185">Reference proteome</keyword>